<dbReference type="EMBL" id="HADZ01008848">
    <property type="protein sequence ID" value="SBP72789.1"/>
    <property type="molecule type" value="Transcribed_RNA"/>
</dbReference>
<dbReference type="AlphaFoldDB" id="A0A1A8BZU0"/>
<reference evidence="1" key="1">
    <citation type="submission" date="2016-05" db="EMBL/GenBank/DDBJ databases">
        <authorList>
            <person name="Lavstsen T."/>
            <person name="Jespersen J.S."/>
        </authorList>
    </citation>
    <scope>NUCLEOTIDE SEQUENCE</scope>
    <source>
        <tissue evidence="1">Brain</tissue>
    </source>
</reference>
<sequence>KDGPNKTFSTSAMKSISAGNSEKVGVSDLLPGEASFRSETGFRKEKGLMTHLSFHPRVCRSYRRI</sequence>
<reference evidence="1" key="2">
    <citation type="submission" date="2016-06" db="EMBL/GenBank/DDBJ databases">
        <title>The genome of a short-lived fish provides insights into sex chromosome evolution and the genetic control of aging.</title>
        <authorList>
            <person name="Reichwald K."/>
            <person name="Felder M."/>
            <person name="Petzold A."/>
            <person name="Koch P."/>
            <person name="Groth M."/>
            <person name="Platzer M."/>
        </authorList>
    </citation>
    <scope>NUCLEOTIDE SEQUENCE</scope>
    <source>
        <tissue evidence="1">Brain</tissue>
    </source>
</reference>
<evidence type="ECO:0000313" key="1">
    <source>
        <dbReference type="EMBL" id="SBP72789.1"/>
    </source>
</evidence>
<feature type="non-terminal residue" evidence="1">
    <location>
        <position position="65"/>
    </location>
</feature>
<feature type="non-terminal residue" evidence="1">
    <location>
        <position position="1"/>
    </location>
</feature>
<gene>
    <name evidence="1" type="primary">SCOSPONDIN</name>
</gene>
<proteinExistence type="predicted"/>
<organism evidence="1">
    <name type="scientific">Nothobranchius kadleci</name>
    <name type="common">African annual killifish</name>
    <dbReference type="NCBI Taxonomy" id="1051664"/>
    <lineage>
        <taxon>Eukaryota</taxon>
        <taxon>Metazoa</taxon>
        <taxon>Chordata</taxon>
        <taxon>Craniata</taxon>
        <taxon>Vertebrata</taxon>
        <taxon>Euteleostomi</taxon>
        <taxon>Actinopterygii</taxon>
        <taxon>Neopterygii</taxon>
        <taxon>Teleostei</taxon>
        <taxon>Neoteleostei</taxon>
        <taxon>Acanthomorphata</taxon>
        <taxon>Ovalentaria</taxon>
        <taxon>Atherinomorphae</taxon>
        <taxon>Cyprinodontiformes</taxon>
        <taxon>Nothobranchiidae</taxon>
        <taxon>Nothobranchius</taxon>
    </lineage>
</organism>
<protein>
    <submittedName>
        <fullName evidence="1">Subcommissural organ spondin</fullName>
    </submittedName>
</protein>
<name>A0A1A8BZU0_NOTKA</name>
<accession>A0A1A8BZU0</accession>
<dbReference type="EMBL" id="HAEA01000817">
    <property type="protein sequence ID" value="SBQ29297.1"/>
    <property type="molecule type" value="Transcribed_RNA"/>
</dbReference>